<dbReference type="Pfam" id="PF04542">
    <property type="entry name" value="Sigma70_r2"/>
    <property type="match status" value="1"/>
</dbReference>
<evidence type="ECO:0000259" key="6">
    <source>
        <dbReference type="Pfam" id="PF08281"/>
    </source>
</evidence>
<dbReference type="RefSeq" id="WP_238806304.1">
    <property type="nucleotide sequence ID" value="NZ_CAKLPY010000001.1"/>
</dbReference>
<keyword evidence="3" id="KW-0731">Sigma factor</keyword>
<dbReference type="Pfam" id="PF08281">
    <property type="entry name" value="Sigma70_r4_2"/>
    <property type="match status" value="1"/>
</dbReference>
<dbReference type="InterPro" id="IPR013325">
    <property type="entry name" value="RNA_pol_sigma_r2"/>
</dbReference>
<dbReference type="InterPro" id="IPR007627">
    <property type="entry name" value="RNA_pol_sigma70_r2"/>
</dbReference>
<sequence>MLFRRRNKNFNLLKIIEGCVRRKPLAQKELFDAFSHASKNICLRYSANEVEAEEMVSDGFLKIFNNIEKYDTVQPFDAWFRTIMINTAIDYFRKNHSRINFTDLEYAQEVVNNENELDLLSTEEIMAFIQKLSPVYRMVFSLYAVDGYSYAEISLMLGITEGGVRANIYKARVNLQQWIRDYLARQSTI</sequence>
<name>A0ABN8ES66_9BACT</name>
<evidence type="ECO:0000313" key="7">
    <source>
        <dbReference type="EMBL" id="CAH0995762.1"/>
    </source>
</evidence>
<dbReference type="EMBL" id="CAKLPY010000001">
    <property type="protein sequence ID" value="CAH0995762.1"/>
    <property type="molecule type" value="Genomic_DNA"/>
</dbReference>
<evidence type="ECO:0000313" key="8">
    <source>
        <dbReference type="Proteomes" id="UP000837932"/>
    </source>
</evidence>
<comment type="similarity">
    <text evidence="1">Belongs to the sigma-70 factor family. ECF subfamily.</text>
</comment>
<dbReference type="InterPro" id="IPR036388">
    <property type="entry name" value="WH-like_DNA-bd_sf"/>
</dbReference>
<dbReference type="SUPFAM" id="SSF88946">
    <property type="entry name" value="Sigma2 domain of RNA polymerase sigma factors"/>
    <property type="match status" value="1"/>
</dbReference>
<dbReference type="InterPro" id="IPR039425">
    <property type="entry name" value="RNA_pol_sigma-70-like"/>
</dbReference>
<comment type="caution">
    <text evidence="7">The sequence shown here is derived from an EMBL/GenBank/DDBJ whole genome shotgun (WGS) entry which is preliminary data.</text>
</comment>
<dbReference type="Gene3D" id="1.10.1740.10">
    <property type="match status" value="1"/>
</dbReference>
<proteinExistence type="inferred from homology"/>
<dbReference type="Gene3D" id="1.10.10.10">
    <property type="entry name" value="Winged helix-like DNA-binding domain superfamily/Winged helix DNA-binding domain"/>
    <property type="match status" value="1"/>
</dbReference>
<evidence type="ECO:0000256" key="2">
    <source>
        <dbReference type="ARBA" id="ARBA00023015"/>
    </source>
</evidence>
<keyword evidence="8" id="KW-1185">Reference proteome</keyword>
<keyword evidence="4" id="KW-0804">Transcription</keyword>
<evidence type="ECO:0000256" key="4">
    <source>
        <dbReference type="ARBA" id="ARBA00023163"/>
    </source>
</evidence>
<dbReference type="PANTHER" id="PTHR43133:SF46">
    <property type="entry name" value="RNA POLYMERASE SIGMA-70 FACTOR ECF SUBFAMILY"/>
    <property type="match status" value="1"/>
</dbReference>
<dbReference type="PANTHER" id="PTHR43133">
    <property type="entry name" value="RNA POLYMERASE ECF-TYPE SIGMA FACTO"/>
    <property type="match status" value="1"/>
</dbReference>
<gene>
    <name evidence="7" type="primary">sigE_1</name>
    <name evidence="7" type="ORF">EMA8858_01889</name>
</gene>
<dbReference type="InterPro" id="IPR013249">
    <property type="entry name" value="RNA_pol_sigma70_r4_t2"/>
</dbReference>
<accession>A0ABN8ES66</accession>
<dbReference type="InterPro" id="IPR013324">
    <property type="entry name" value="RNA_pol_sigma_r3/r4-like"/>
</dbReference>
<evidence type="ECO:0000256" key="3">
    <source>
        <dbReference type="ARBA" id="ARBA00023082"/>
    </source>
</evidence>
<protein>
    <submittedName>
        <fullName evidence="7">ECF RNA polymerase sigma factor SigE</fullName>
    </submittedName>
</protein>
<dbReference type="NCBIfam" id="TIGR02937">
    <property type="entry name" value="sigma70-ECF"/>
    <property type="match status" value="1"/>
</dbReference>
<dbReference type="SUPFAM" id="SSF88659">
    <property type="entry name" value="Sigma3 and sigma4 domains of RNA polymerase sigma factors"/>
    <property type="match status" value="1"/>
</dbReference>
<feature type="domain" description="RNA polymerase sigma-70 region 2" evidence="5">
    <location>
        <begin position="32"/>
        <end position="96"/>
    </location>
</feature>
<keyword evidence="2" id="KW-0805">Transcription regulation</keyword>
<feature type="domain" description="RNA polymerase sigma factor 70 region 4 type 2" evidence="6">
    <location>
        <begin position="123"/>
        <end position="174"/>
    </location>
</feature>
<dbReference type="CDD" id="cd06171">
    <property type="entry name" value="Sigma70_r4"/>
    <property type="match status" value="1"/>
</dbReference>
<reference evidence="7" key="1">
    <citation type="submission" date="2021-12" db="EMBL/GenBank/DDBJ databases">
        <authorList>
            <person name="Rodrigo-Torres L."/>
            <person name="Arahal R. D."/>
            <person name="Lucena T."/>
        </authorList>
    </citation>
    <scope>NUCLEOTIDE SEQUENCE</scope>
    <source>
        <strain evidence="7">CECT 8858</strain>
    </source>
</reference>
<dbReference type="InterPro" id="IPR014284">
    <property type="entry name" value="RNA_pol_sigma-70_dom"/>
</dbReference>
<evidence type="ECO:0000259" key="5">
    <source>
        <dbReference type="Pfam" id="PF04542"/>
    </source>
</evidence>
<evidence type="ECO:0000256" key="1">
    <source>
        <dbReference type="ARBA" id="ARBA00010641"/>
    </source>
</evidence>
<dbReference type="Proteomes" id="UP000837932">
    <property type="component" value="Unassembled WGS sequence"/>
</dbReference>
<organism evidence="7 8">
    <name type="scientific">Emticicia aquatica</name>
    <dbReference type="NCBI Taxonomy" id="1681835"/>
    <lineage>
        <taxon>Bacteria</taxon>
        <taxon>Pseudomonadati</taxon>
        <taxon>Bacteroidota</taxon>
        <taxon>Cytophagia</taxon>
        <taxon>Cytophagales</taxon>
        <taxon>Leadbetterellaceae</taxon>
        <taxon>Emticicia</taxon>
    </lineage>
</organism>